<organism evidence="2 3">
    <name type="scientific">Flavobacterium pectinovorum</name>
    <dbReference type="NCBI Taxonomy" id="29533"/>
    <lineage>
        <taxon>Bacteria</taxon>
        <taxon>Pseudomonadati</taxon>
        <taxon>Bacteroidota</taxon>
        <taxon>Flavobacteriia</taxon>
        <taxon>Flavobacteriales</taxon>
        <taxon>Flavobacteriaceae</taxon>
        <taxon>Flavobacterium</taxon>
    </lineage>
</organism>
<dbReference type="PANTHER" id="PTHR40606:SF1">
    <property type="entry name" value="UPF0339 PROTEIN YEGP"/>
    <property type="match status" value="1"/>
</dbReference>
<dbReference type="InterPro" id="IPR010879">
    <property type="entry name" value="DUF1508"/>
</dbReference>
<dbReference type="Gene3D" id="2.30.29.80">
    <property type="match status" value="1"/>
</dbReference>
<dbReference type="OrthoDB" id="1366625at2"/>
<dbReference type="InterPro" id="IPR036913">
    <property type="entry name" value="YegP-like_sf"/>
</dbReference>
<evidence type="ECO:0000313" key="2">
    <source>
        <dbReference type="EMBL" id="TPG45272.1"/>
    </source>
</evidence>
<dbReference type="RefSeq" id="WP_140502900.1">
    <property type="nucleotide sequence ID" value="NZ_RCZH01000001.1"/>
</dbReference>
<dbReference type="AlphaFoldDB" id="A0A502F7E1"/>
<protein>
    <submittedName>
        <fullName evidence="2">DUF1508 domain-containing protein</fullName>
    </submittedName>
</protein>
<dbReference type="SUPFAM" id="SSF160113">
    <property type="entry name" value="YegP-like"/>
    <property type="match status" value="2"/>
</dbReference>
<accession>A0A502F7E1</accession>
<feature type="domain" description="DUF1508" evidence="1">
    <location>
        <begin position="64"/>
        <end position="107"/>
    </location>
</feature>
<feature type="domain" description="DUF1508" evidence="1">
    <location>
        <begin position="12"/>
        <end position="55"/>
    </location>
</feature>
<evidence type="ECO:0000313" key="3">
    <source>
        <dbReference type="Proteomes" id="UP000319700"/>
    </source>
</evidence>
<sequence length="109" mass="12415">MGKFVITKKPCGKYQVMLKSKAGNILLLSSEYAAKISCKKAIELLRIYSQDAAKYQKKTTVDWELYFYLKSKNGQAIGISPKYQSTFSREQVIERIKRIAPIADVEDLS</sequence>
<dbReference type="InterPro" id="IPR051141">
    <property type="entry name" value="UPF0339_domain"/>
</dbReference>
<gene>
    <name evidence="2" type="ORF">EAH81_01330</name>
</gene>
<dbReference type="Proteomes" id="UP000319700">
    <property type="component" value="Unassembled WGS sequence"/>
</dbReference>
<dbReference type="EMBL" id="RCZH01000001">
    <property type="protein sequence ID" value="TPG45272.1"/>
    <property type="molecule type" value="Genomic_DNA"/>
</dbReference>
<name>A0A502F7E1_9FLAO</name>
<reference evidence="2 3" key="1">
    <citation type="journal article" date="2019" name="Environ. Microbiol.">
        <title>Species interactions and distinct microbial communities in high Arctic permafrost affected cryosols are associated with the CH4 and CO2 gas fluxes.</title>
        <authorList>
            <person name="Altshuler I."/>
            <person name="Hamel J."/>
            <person name="Turney S."/>
            <person name="Magnuson E."/>
            <person name="Levesque R."/>
            <person name="Greer C."/>
            <person name="Whyte L.G."/>
        </authorList>
    </citation>
    <scope>NUCLEOTIDE SEQUENCE [LARGE SCALE GENOMIC DNA]</scope>
    <source>
        <strain evidence="2 3">42</strain>
    </source>
</reference>
<keyword evidence="3" id="KW-1185">Reference proteome</keyword>
<proteinExistence type="predicted"/>
<dbReference type="PANTHER" id="PTHR40606">
    <property type="match status" value="1"/>
</dbReference>
<comment type="caution">
    <text evidence="2">The sequence shown here is derived from an EMBL/GenBank/DDBJ whole genome shotgun (WGS) entry which is preliminary data.</text>
</comment>
<evidence type="ECO:0000259" key="1">
    <source>
        <dbReference type="Pfam" id="PF07411"/>
    </source>
</evidence>
<dbReference type="Pfam" id="PF07411">
    <property type="entry name" value="DUF1508"/>
    <property type="match status" value="2"/>
</dbReference>